<feature type="region of interest" description="Disordered" evidence="1">
    <location>
        <begin position="128"/>
        <end position="186"/>
    </location>
</feature>
<evidence type="ECO:0000313" key="3">
    <source>
        <dbReference type="Proteomes" id="UP000008068"/>
    </source>
</evidence>
<feature type="compositionally biased region" description="Basic and acidic residues" evidence="1">
    <location>
        <begin position="206"/>
        <end position="216"/>
    </location>
</feature>
<gene>
    <name evidence="2" type="ORF">CAEBREN_05472</name>
</gene>
<dbReference type="InParanoid" id="G0NR13"/>
<evidence type="ECO:0000256" key="1">
    <source>
        <dbReference type="SAM" id="MobiDB-lite"/>
    </source>
</evidence>
<proteinExistence type="predicted"/>
<organism evidence="3">
    <name type="scientific">Caenorhabditis brenneri</name>
    <name type="common">Nematode worm</name>
    <dbReference type="NCBI Taxonomy" id="135651"/>
    <lineage>
        <taxon>Eukaryota</taxon>
        <taxon>Metazoa</taxon>
        <taxon>Ecdysozoa</taxon>
        <taxon>Nematoda</taxon>
        <taxon>Chromadorea</taxon>
        <taxon>Rhabditida</taxon>
        <taxon>Rhabditina</taxon>
        <taxon>Rhabditomorpha</taxon>
        <taxon>Rhabditoidea</taxon>
        <taxon>Rhabditidae</taxon>
        <taxon>Peloderinae</taxon>
        <taxon>Caenorhabditis</taxon>
    </lineage>
</organism>
<accession>G0NR13</accession>
<feature type="compositionally biased region" description="Basic residues" evidence="1">
    <location>
        <begin position="154"/>
        <end position="163"/>
    </location>
</feature>
<dbReference type="EMBL" id="GL379929">
    <property type="protein sequence ID" value="EGT35989.1"/>
    <property type="molecule type" value="Genomic_DNA"/>
</dbReference>
<dbReference type="Proteomes" id="UP000008068">
    <property type="component" value="Unassembled WGS sequence"/>
</dbReference>
<keyword evidence="3" id="KW-1185">Reference proteome</keyword>
<dbReference type="AlphaFoldDB" id="G0NR13"/>
<dbReference type="HOGENOM" id="CLU_1205679_0_0_1"/>
<evidence type="ECO:0000313" key="2">
    <source>
        <dbReference type="EMBL" id="EGT35989.1"/>
    </source>
</evidence>
<name>G0NR13_CAEBE</name>
<feature type="region of interest" description="Disordered" evidence="1">
    <location>
        <begin position="205"/>
        <end position="230"/>
    </location>
</feature>
<protein>
    <submittedName>
        <fullName evidence="2">Uncharacterized protein</fullName>
    </submittedName>
</protein>
<reference evidence="3" key="1">
    <citation type="submission" date="2011-07" db="EMBL/GenBank/DDBJ databases">
        <authorList>
            <consortium name="Caenorhabditis brenneri Sequencing and Analysis Consortium"/>
            <person name="Wilson R.K."/>
        </authorList>
    </citation>
    <scope>NUCLEOTIDE SEQUENCE [LARGE SCALE GENOMIC DNA]</scope>
    <source>
        <strain evidence="3">PB2801</strain>
    </source>
</reference>
<sequence length="230" mass="26610">MQYTNDRMITQFVVDFFKQFKRQIKQIDFSLLEDPSNKNTGRTFFKCYTSLLDHYDTEPIPAFVRLKPIDKAYFYFAAKNARMPGWLMNEFNSNGITFLIDHSERISKYEDEETTIFTCAGQIFVQSKRSSDSDSTSEIGHGEEDDTNMEKNAQRHHTVKKPAHTSSSAIPKKQNRSKRKLDDSMDSSFDFSKVKTALLDSTAFKPSKECERKTDQADSEIIPMKKSKKC</sequence>